<keyword evidence="1" id="KW-0732">Signal</keyword>
<feature type="signal peptide" evidence="1">
    <location>
        <begin position="1"/>
        <end position="19"/>
    </location>
</feature>
<feature type="domain" description="ZP" evidence="2">
    <location>
        <begin position="77"/>
        <end position="141"/>
    </location>
</feature>
<dbReference type="EMBL" id="JAGTTL010000005">
    <property type="protein sequence ID" value="KAK6321985.1"/>
    <property type="molecule type" value="Genomic_DNA"/>
</dbReference>
<feature type="chain" id="PRO_5043009182" description="ZP domain-containing protein" evidence="1">
    <location>
        <begin position="20"/>
        <end position="141"/>
    </location>
</feature>
<evidence type="ECO:0000256" key="1">
    <source>
        <dbReference type="SAM" id="SignalP"/>
    </source>
</evidence>
<accession>A0AAN8MDP3</accession>
<dbReference type="InterPro" id="IPR001507">
    <property type="entry name" value="ZP_dom"/>
</dbReference>
<evidence type="ECO:0000313" key="3">
    <source>
        <dbReference type="EMBL" id="KAK6321985.1"/>
    </source>
</evidence>
<proteinExistence type="predicted"/>
<evidence type="ECO:0000259" key="2">
    <source>
        <dbReference type="PROSITE" id="PS51034"/>
    </source>
</evidence>
<reference evidence="3 4" key="1">
    <citation type="submission" date="2021-04" db="EMBL/GenBank/DDBJ databases">
        <authorList>
            <person name="De Guttry C."/>
            <person name="Zahm M."/>
            <person name="Klopp C."/>
            <person name="Cabau C."/>
            <person name="Louis A."/>
            <person name="Berthelot C."/>
            <person name="Parey E."/>
            <person name="Roest Crollius H."/>
            <person name="Montfort J."/>
            <person name="Robinson-Rechavi M."/>
            <person name="Bucao C."/>
            <person name="Bouchez O."/>
            <person name="Gislard M."/>
            <person name="Lluch J."/>
            <person name="Milhes M."/>
            <person name="Lampietro C."/>
            <person name="Lopez Roques C."/>
            <person name="Donnadieu C."/>
            <person name="Braasch I."/>
            <person name="Desvignes T."/>
            <person name="Postlethwait J."/>
            <person name="Bobe J."/>
            <person name="Wedekind C."/>
            <person name="Guiguen Y."/>
        </authorList>
    </citation>
    <scope>NUCLEOTIDE SEQUENCE [LARGE SCALE GENOMIC DNA]</scope>
    <source>
        <strain evidence="3">Cs_M1</strain>
        <tissue evidence="3">Blood</tissue>
    </source>
</reference>
<sequence>MKTVILLLSVAMALLDSRALPANAAAIQQRSNHVYNLEKIIRMAGQYTQTLPEDLLQTLVTDVTHLTETTTKCKEFFCEAETILASVKKDKFEGGEIVRLLRVYNNHKNCKVVEKSQGNQVELRRLLHDLKGCGQKINSKP</sequence>
<organism evidence="3 4">
    <name type="scientific">Coregonus suidteri</name>
    <dbReference type="NCBI Taxonomy" id="861788"/>
    <lineage>
        <taxon>Eukaryota</taxon>
        <taxon>Metazoa</taxon>
        <taxon>Chordata</taxon>
        <taxon>Craniata</taxon>
        <taxon>Vertebrata</taxon>
        <taxon>Euteleostomi</taxon>
        <taxon>Actinopterygii</taxon>
        <taxon>Neopterygii</taxon>
        <taxon>Teleostei</taxon>
        <taxon>Protacanthopterygii</taxon>
        <taxon>Salmoniformes</taxon>
        <taxon>Salmonidae</taxon>
        <taxon>Coregoninae</taxon>
        <taxon>Coregonus</taxon>
    </lineage>
</organism>
<dbReference type="AlphaFoldDB" id="A0AAN8MDP3"/>
<evidence type="ECO:0000313" key="4">
    <source>
        <dbReference type="Proteomes" id="UP001356427"/>
    </source>
</evidence>
<name>A0AAN8MDP3_9TELE</name>
<comment type="caution">
    <text evidence="3">The sequence shown here is derived from an EMBL/GenBank/DDBJ whole genome shotgun (WGS) entry which is preliminary data.</text>
</comment>
<dbReference type="PROSITE" id="PS51034">
    <property type="entry name" value="ZP_2"/>
    <property type="match status" value="1"/>
</dbReference>
<protein>
    <recommendedName>
        <fullName evidence="2">ZP domain-containing protein</fullName>
    </recommendedName>
</protein>
<keyword evidence="4" id="KW-1185">Reference proteome</keyword>
<dbReference type="Proteomes" id="UP001356427">
    <property type="component" value="Unassembled WGS sequence"/>
</dbReference>
<gene>
    <name evidence="3" type="ORF">J4Q44_G00067770</name>
</gene>